<dbReference type="InterPro" id="IPR012854">
    <property type="entry name" value="Cu_amine_oxidase-like_N"/>
</dbReference>
<evidence type="ECO:0000256" key="1">
    <source>
        <dbReference type="SAM" id="SignalP"/>
    </source>
</evidence>
<dbReference type="InterPro" id="IPR036582">
    <property type="entry name" value="Mao_N_sf"/>
</dbReference>
<organism evidence="3 4">
    <name type="scientific">Paenibacillus planticolens</name>
    <dbReference type="NCBI Taxonomy" id="2654976"/>
    <lineage>
        <taxon>Bacteria</taxon>
        <taxon>Bacillati</taxon>
        <taxon>Bacillota</taxon>
        <taxon>Bacilli</taxon>
        <taxon>Bacillales</taxon>
        <taxon>Paenibacillaceae</taxon>
        <taxon>Paenibacillus</taxon>
    </lineage>
</organism>
<feature type="signal peptide" evidence="1">
    <location>
        <begin position="1"/>
        <end position="26"/>
    </location>
</feature>
<name>A0ABX1ZHP0_9BACL</name>
<feature type="domain" description="Copper amine oxidase-like N-terminal" evidence="2">
    <location>
        <begin position="39"/>
        <end position="148"/>
    </location>
</feature>
<dbReference type="Proteomes" id="UP000618579">
    <property type="component" value="Unassembled WGS sequence"/>
</dbReference>
<proteinExistence type="predicted"/>
<dbReference type="RefSeq" id="WP_171682479.1">
    <property type="nucleotide sequence ID" value="NZ_WHNZ01000015.1"/>
</dbReference>
<evidence type="ECO:0000313" key="4">
    <source>
        <dbReference type="Proteomes" id="UP000618579"/>
    </source>
</evidence>
<evidence type="ECO:0000259" key="2">
    <source>
        <dbReference type="Pfam" id="PF07833"/>
    </source>
</evidence>
<gene>
    <name evidence="3" type="ORF">GC097_06165</name>
</gene>
<dbReference type="Gene3D" id="3.30.457.10">
    <property type="entry name" value="Copper amine oxidase-like, N-terminal domain"/>
    <property type="match status" value="1"/>
</dbReference>
<keyword evidence="4" id="KW-1185">Reference proteome</keyword>
<evidence type="ECO:0000313" key="3">
    <source>
        <dbReference type="EMBL" id="NOU99593.1"/>
    </source>
</evidence>
<protein>
    <recommendedName>
        <fullName evidence="2">Copper amine oxidase-like N-terminal domain-containing protein</fullName>
    </recommendedName>
</protein>
<reference evidence="3 4" key="1">
    <citation type="submission" date="2019-10" db="EMBL/GenBank/DDBJ databases">
        <title>Description of Paenibacillus pedi sp. nov.</title>
        <authorList>
            <person name="Carlier A."/>
            <person name="Qi S."/>
        </authorList>
    </citation>
    <scope>NUCLEOTIDE SEQUENCE [LARGE SCALE GENOMIC DNA]</scope>
    <source>
        <strain evidence="3 4">LMG 31457</strain>
    </source>
</reference>
<comment type="caution">
    <text evidence="3">The sequence shown here is derived from an EMBL/GenBank/DDBJ whole genome shotgun (WGS) entry which is preliminary data.</text>
</comment>
<dbReference type="SUPFAM" id="SSF55383">
    <property type="entry name" value="Copper amine oxidase, domain N"/>
    <property type="match status" value="1"/>
</dbReference>
<keyword evidence="1" id="KW-0732">Signal</keyword>
<feature type="chain" id="PRO_5046561345" description="Copper amine oxidase-like N-terminal domain-containing protein" evidence="1">
    <location>
        <begin position="27"/>
        <end position="156"/>
    </location>
</feature>
<sequence>MKKWMKKTIAVSMTVGTLALPSLTHAEEMMMPKFDYSGVETITKDGSELAPLRKIAESLGFQVTWNEMNRSITLMKSMMMDDKKMMDEKSNMQDKTMMDKNMDMGGAITIQIDSQTFLVGMKKEMLMVAPTIVNDMAYVPKEFIDTYLLKEMKMMK</sequence>
<dbReference type="EMBL" id="WHNZ01000015">
    <property type="protein sequence ID" value="NOU99593.1"/>
    <property type="molecule type" value="Genomic_DNA"/>
</dbReference>
<accession>A0ABX1ZHP0</accession>
<dbReference type="Pfam" id="PF07833">
    <property type="entry name" value="Cu_amine_oxidN1"/>
    <property type="match status" value="1"/>
</dbReference>